<sequence length="441" mass="50713">MTYTKPWEQGALKVTENGRYFSCGDTPFFWMGDTAWLLFHRLTEEETRNYLRNRKELGYNIILADFLHSPEQENCAGDAALVNGDFNRINRDGGFWKHVDSVIRIAEELGLYMGILPVWGSNIVAGGSLNEENLDTYMDFILDRYHDASNIVWIVGGDVRGDVNPGLFERMGQRMKQDNPGRLVGYHPFGRTSSSLWFHEAKWLDFNLFQSGHRRYDQTELGAWDDNAAAEGCFGEDCWRYVERDYGKKPAKPVLDGEPSYEWVVQGLHDKKQPYWKAADVRRYAYWNVFAGAAGHTYGHNSIMQFYDNLSEEGAFGARYLWSDAVHHPGGAQMIHLKRLMQSVDFTHGRPAEDYLLEEQGEKYDYISVFAGEDFLFAYTYTGRTISLSLEHYQGKKLGAYWLDPVTGLQTFICDVTGRMQMEFRPPEREDGTDAVLVIRT</sequence>
<dbReference type="PANTHER" id="PTHR37836">
    <property type="entry name" value="LMO1036 PROTEIN"/>
    <property type="match status" value="1"/>
</dbReference>
<dbReference type="GeneID" id="97986296"/>
<dbReference type="Pfam" id="PF13204">
    <property type="entry name" value="Apiosidase"/>
    <property type="match status" value="1"/>
</dbReference>
<protein>
    <submittedName>
        <fullName evidence="3">DUF4038 domain-containing protein</fullName>
    </submittedName>
</protein>
<dbReference type="Pfam" id="PF12904">
    <property type="entry name" value="Collagen_bind_2"/>
    <property type="match status" value="1"/>
</dbReference>
<gene>
    <name evidence="3" type="ORF">DXC51_05210</name>
</gene>
<feature type="domain" description="Apiosidase-like catalytic" evidence="2">
    <location>
        <begin position="16"/>
        <end position="347"/>
    </location>
</feature>
<dbReference type="InterPro" id="IPR017853">
    <property type="entry name" value="GH"/>
</dbReference>
<evidence type="ECO:0000259" key="1">
    <source>
        <dbReference type="Pfam" id="PF12904"/>
    </source>
</evidence>
<dbReference type="AlphaFoldDB" id="A0A3E3IBM9"/>
<accession>A0A3E3IBM9</accession>
<evidence type="ECO:0000259" key="2">
    <source>
        <dbReference type="Pfam" id="PF13204"/>
    </source>
</evidence>
<dbReference type="InterPro" id="IPR024749">
    <property type="entry name" value="Collagen-bd_put"/>
</dbReference>
<dbReference type="RefSeq" id="WP_117544008.1">
    <property type="nucleotide sequence ID" value="NZ_QVLV01000002.1"/>
</dbReference>
<organism evidence="3 4">
    <name type="scientific">Eisenbergiella massiliensis</name>
    <dbReference type="NCBI Taxonomy" id="1720294"/>
    <lineage>
        <taxon>Bacteria</taxon>
        <taxon>Bacillati</taxon>
        <taxon>Bacillota</taxon>
        <taxon>Clostridia</taxon>
        <taxon>Lachnospirales</taxon>
        <taxon>Lachnospiraceae</taxon>
        <taxon>Eisenbergiella</taxon>
    </lineage>
</organism>
<comment type="caution">
    <text evidence="3">The sequence shown here is derived from an EMBL/GenBank/DDBJ whole genome shotgun (WGS) entry which is preliminary data.</text>
</comment>
<dbReference type="Gene3D" id="3.20.20.80">
    <property type="entry name" value="Glycosidases"/>
    <property type="match status" value="1"/>
</dbReference>
<evidence type="ECO:0000313" key="4">
    <source>
        <dbReference type="Proteomes" id="UP000260812"/>
    </source>
</evidence>
<evidence type="ECO:0000313" key="3">
    <source>
        <dbReference type="EMBL" id="RGE64450.1"/>
    </source>
</evidence>
<feature type="domain" description="Putative collagen-binding" evidence="1">
    <location>
        <begin position="351"/>
        <end position="439"/>
    </location>
</feature>
<reference evidence="3" key="1">
    <citation type="submission" date="2018-08" db="EMBL/GenBank/DDBJ databases">
        <title>A genome reference for cultivated species of the human gut microbiota.</title>
        <authorList>
            <person name="Zou Y."/>
            <person name="Xue W."/>
            <person name="Luo G."/>
        </authorList>
    </citation>
    <scope>NUCLEOTIDE SEQUENCE [LARGE SCALE GENOMIC DNA]</scope>
    <source>
        <strain evidence="3">TF05-5AC</strain>
    </source>
</reference>
<dbReference type="InterPro" id="IPR025277">
    <property type="entry name" value="Apiosidase-like_cat_dom"/>
</dbReference>
<name>A0A3E3IBM9_9FIRM</name>
<dbReference type="EMBL" id="QVLV01000002">
    <property type="protein sequence ID" value="RGE64450.1"/>
    <property type="molecule type" value="Genomic_DNA"/>
</dbReference>
<proteinExistence type="predicted"/>
<dbReference type="SUPFAM" id="SSF51445">
    <property type="entry name" value="(Trans)glycosidases"/>
    <property type="match status" value="1"/>
</dbReference>
<keyword evidence="4" id="KW-1185">Reference proteome</keyword>
<dbReference type="PANTHER" id="PTHR37836:SF3">
    <property type="entry name" value="ENDOGLUCANASE"/>
    <property type="match status" value="1"/>
</dbReference>
<dbReference type="Proteomes" id="UP000260812">
    <property type="component" value="Unassembled WGS sequence"/>
</dbReference>